<evidence type="ECO:0000256" key="2">
    <source>
        <dbReference type="ARBA" id="ARBA00022630"/>
    </source>
</evidence>
<name>A0ABR4LCU7_9EURO</name>
<sequence>MHSFNLSMKIIIIGGGISGCTAYLQLKKHLPVPPPGEQHEITIYEAYDTSIDATHNEGETHSSTLIVGGGLGVFPNGLHVLKRLDEDILRDVVRGGYLIAHQDLRSKNGTLLVRIDPTAHPEEDGERMHLLATSRHSLWKNLRLRIPDSDIQTKRILKVVATADGRNTVHFTDGSPSAEADLVIGADGVKGITKQAILPEKEDLYTPVYQGLVGVGGFISGEEVKDLVDEGSMNLVFGGNGFFGYFYSNSAQSAPNNDSPYHLSKPGDSLCWWSTYAVDECPDTKSLDMEAVAKQLRERHAHWKSPVIQKVLGSLEVKNMYPTWTSPQLPTWERDGVVLVGDAAHALPSTSGQGSSQALEDVEAFALLLSHSLRGVYQEPSPDPKSYKTAITTAAKDYMDIRRPRVQKILESAQRMQNSKRDMGVIAEYLMYCAMWIAGCFPRMMSSSLKGVINYNVAEEVKDFIERQK</sequence>
<dbReference type="Proteomes" id="UP001610432">
    <property type="component" value="Unassembled WGS sequence"/>
</dbReference>
<organism evidence="7 8">
    <name type="scientific">Aspergillus lucknowensis</name>
    <dbReference type="NCBI Taxonomy" id="176173"/>
    <lineage>
        <taxon>Eukaryota</taxon>
        <taxon>Fungi</taxon>
        <taxon>Dikarya</taxon>
        <taxon>Ascomycota</taxon>
        <taxon>Pezizomycotina</taxon>
        <taxon>Eurotiomycetes</taxon>
        <taxon>Eurotiomycetidae</taxon>
        <taxon>Eurotiales</taxon>
        <taxon>Aspergillaceae</taxon>
        <taxon>Aspergillus</taxon>
        <taxon>Aspergillus subgen. Nidulantes</taxon>
    </lineage>
</organism>
<dbReference type="PANTHER" id="PTHR13789">
    <property type="entry name" value="MONOOXYGENASE"/>
    <property type="match status" value="1"/>
</dbReference>
<evidence type="ECO:0000256" key="3">
    <source>
        <dbReference type="ARBA" id="ARBA00022827"/>
    </source>
</evidence>
<dbReference type="SUPFAM" id="SSF51905">
    <property type="entry name" value="FAD/NAD(P)-binding domain"/>
    <property type="match status" value="1"/>
</dbReference>
<dbReference type="RefSeq" id="XP_070881352.1">
    <property type="nucleotide sequence ID" value="XM_071030423.1"/>
</dbReference>
<dbReference type="Pfam" id="PF01494">
    <property type="entry name" value="FAD_binding_3"/>
    <property type="match status" value="1"/>
</dbReference>
<dbReference type="InterPro" id="IPR036188">
    <property type="entry name" value="FAD/NAD-bd_sf"/>
</dbReference>
<comment type="caution">
    <text evidence="7">The sequence shown here is derived from an EMBL/GenBank/DDBJ whole genome shotgun (WGS) entry which is preliminary data.</text>
</comment>
<evidence type="ECO:0000256" key="4">
    <source>
        <dbReference type="ARBA" id="ARBA00023002"/>
    </source>
</evidence>
<evidence type="ECO:0000259" key="6">
    <source>
        <dbReference type="Pfam" id="PF01494"/>
    </source>
</evidence>
<gene>
    <name evidence="7" type="ORF">BJX67DRAFT_366622</name>
</gene>
<protein>
    <recommendedName>
        <fullName evidence="6">FAD-binding domain-containing protein</fullName>
    </recommendedName>
</protein>
<keyword evidence="2" id="KW-0285">Flavoprotein</keyword>
<evidence type="ECO:0000256" key="5">
    <source>
        <dbReference type="ARBA" id="ARBA00023033"/>
    </source>
</evidence>
<accession>A0ABR4LCU7</accession>
<dbReference type="Gene3D" id="3.50.50.60">
    <property type="entry name" value="FAD/NAD(P)-binding domain"/>
    <property type="match status" value="1"/>
</dbReference>
<keyword evidence="4" id="KW-0560">Oxidoreductase</keyword>
<dbReference type="PANTHER" id="PTHR13789:SF309">
    <property type="entry name" value="PUTATIVE (AFU_ORTHOLOGUE AFUA_6G14510)-RELATED"/>
    <property type="match status" value="1"/>
</dbReference>
<keyword evidence="8" id="KW-1185">Reference proteome</keyword>
<evidence type="ECO:0000313" key="8">
    <source>
        <dbReference type="Proteomes" id="UP001610432"/>
    </source>
</evidence>
<dbReference type="InterPro" id="IPR050493">
    <property type="entry name" value="FAD-dep_Monooxygenase_BioMet"/>
</dbReference>
<comment type="similarity">
    <text evidence="1">Belongs to the paxM FAD-dependent monooxygenase family.</text>
</comment>
<keyword evidence="5" id="KW-0503">Monooxygenase</keyword>
<dbReference type="PRINTS" id="PR00420">
    <property type="entry name" value="RNGMNOXGNASE"/>
</dbReference>
<keyword evidence="3" id="KW-0274">FAD</keyword>
<dbReference type="EMBL" id="JBFXLQ010000069">
    <property type="protein sequence ID" value="KAL2862373.1"/>
    <property type="molecule type" value="Genomic_DNA"/>
</dbReference>
<dbReference type="InterPro" id="IPR002938">
    <property type="entry name" value="FAD-bd"/>
</dbReference>
<feature type="domain" description="FAD-binding" evidence="6">
    <location>
        <begin position="177"/>
        <end position="375"/>
    </location>
</feature>
<evidence type="ECO:0000256" key="1">
    <source>
        <dbReference type="ARBA" id="ARBA00007992"/>
    </source>
</evidence>
<evidence type="ECO:0000313" key="7">
    <source>
        <dbReference type="EMBL" id="KAL2862373.1"/>
    </source>
</evidence>
<dbReference type="GeneID" id="98145495"/>
<reference evidence="7 8" key="1">
    <citation type="submission" date="2024-07" db="EMBL/GenBank/DDBJ databases">
        <title>Section-level genome sequencing and comparative genomics of Aspergillus sections Usti and Cavernicolus.</title>
        <authorList>
            <consortium name="Lawrence Berkeley National Laboratory"/>
            <person name="Nybo J.L."/>
            <person name="Vesth T.C."/>
            <person name="Theobald S."/>
            <person name="Frisvad J.C."/>
            <person name="Larsen T.O."/>
            <person name="Kjaerboelling I."/>
            <person name="Rothschild-Mancinelli K."/>
            <person name="Lyhne E.K."/>
            <person name="Kogle M.E."/>
            <person name="Barry K."/>
            <person name="Clum A."/>
            <person name="Na H."/>
            <person name="Ledsgaard L."/>
            <person name="Lin J."/>
            <person name="Lipzen A."/>
            <person name="Kuo A."/>
            <person name="Riley R."/>
            <person name="Mondo S."/>
            <person name="Labutti K."/>
            <person name="Haridas S."/>
            <person name="Pangalinan J."/>
            <person name="Salamov A.A."/>
            <person name="Simmons B.A."/>
            <person name="Magnuson J.K."/>
            <person name="Chen J."/>
            <person name="Drula E."/>
            <person name="Henrissat B."/>
            <person name="Wiebenga A."/>
            <person name="Lubbers R.J."/>
            <person name="Gomes A.C."/>
            <person name="Macurrencykelacurrency M.R."/>
            <person name="Stajich J."/>
            <person name="Grigoriev I.V."/>
            <person name="Mortensen U.H."/>
            <person name="De Vries R.P."/>
            <person name="Baker S.E."/>
            <person name="Andersen M.R."/>
        </authorList>
    </citation>
    <scope>NUCLEOTIDE SEQUENCE [LARGE SCALE GENOMIC DNA]</scope>
    <source>
        <strain evidence="7 8">CBS 449.75</strain>
    </source>
</reference>
<proteinExistence type="inferred from homology"/>